<reference evidence="2" key="1">
    <citation type="journal article" date="2019" name="Int. J. Syst. Evol. Microbiol.">
        <title>The Global Catalogue of Microorganisms (GCM) 10K type strain sequencing project: providing services to taxonomists for standard genome sequencing and annotation.</title>
        <authorList>
            <consortium name="The Broad Institute Genomics Platform"/>
            <consortium name="The Broad Institute Genome Sequencing Center for Infectious Disease"/>
            <person name="Wu L."/>
            <person name="Ma J."/>
        </authorList>
    </citation>
    <scope>NUCLEOTIDE SEQUENCE [LARGE SCALE GENOMIC DNA]</scope>
    <source>
        <strain evidence="2">CGMCC 1.15399</strain>
    </source>
</reference>
<sequence length="43" mass="4608">MLIAFRVLQGVGGGLILQTVLMRAVEGRQLGRLMAVVNVLNSL</sequence>
<gene>
    <name evidence="1" type="ORF">ACFSJ0_29555</name>
</gene>
<comment type="caution">
    <text evidence="1">The sequence shown here is derived from an EMBL/GenBank/DDBJ whole genome shotgun (WGS) entry which is preliminary data.</text>
</comment>
<proteinExistence type="predicted"/>
<dbReference type="Proteomes" id="UP001597097">
    <property type="component" value="Unassembled WGS sequence"/>
</dbReference>
<protein>
    <recommendedName>
        <fullName evidence="3">MFS transporter</fullName>
    </recommendedName>
</protein>
<organism evidence="1 2">
    <name type="scientific">Nonomuraea guangzhouensis</name>
    <dbReference type="NCBI Taxonomy" id="1291555"/>
    <lineage>
        <taxon>Bacteria</taxon>
        <taxon>Bacillati</taxon>
        <taxon>Actinomycetota</taxon>
        <taxon>Actinomycetes</taxon>
        <taxon>Streptosporangiales</taxon>
        <taxon>Streptosporangiaceae</taxon>
        <taxon>Nonomuraea</taxon>
    </lineage>
</organism>
<name>A0ABW4GEV5_9ACTN</name>
<dbReference type="EMBL" id="JBHUCM010000025">
    <property type="protein sequence ID" value="MFD1541232.1"/>
    <property type="molecule type" value="Genomic_DNA"/>
</dbReference>
<accession>A0ABW4GEV5</accession>
<evidence type="ECO:0008006" key="3">
    <source>
        <dbReference type="Google" id="ProtNLM"/>
    </source>
</evidence>
<dbReference type="RefSeq" id="WP_281429190.1">
    <property type="nucleotide sequence ID" value="NZ_JAHKRM010000051.1"/>
</dbReference>
<evidence type="ECO:0000313" key="1">
    <source>
        <dbReference type="EMBL" id="MFD1541232.1"/>
    </source>
</evidence>
<keyword evidence="2" id="KW-1185">Reference proteome</keyword>
<evidence type="ECO:0000313" key="2">
    <source>
        <dbReference type="Proteomes" id="UP001597097"/>
    </source>
</evidence>